<dbReference type="AlphaFoldDB" id="A0A430K5Q2"/>
<organism evidence="2 3">
    <name type="scientific">Arenibacter aquaticus</name>
    <dbReference type="NCBI Taxonomy" id="2489054"/>
    <lineage>
        <taxon>Bacteria</taxon>
        <taxon>Pseudomonadati</taxon>
        <taxon>Bacteroidota</taxon>
        <taxon>Flavobacteriia</taxon>
        <taxon>Flavobacteriales</taxon>
        <taxon>Flavobacteriaceae</taxon>
        <taxon>Arenibacter</taxon>
    </lineage>
</organism>
<sequence length="308" mass="35274">MNVEDFTYLLQNPDKVVSPVQTNQLEDVLAEYPYFQAARAMHLKGLKNLNSFKYNNALKVAAAYTTDRDILFDFITSKDFLQNTIADSILGKTVSLHDTPIISEEVVSEFKKESALIEDSTDEPLPRTAKDADDILDPSLFSSKDPEIDKSITEDKKKAEEELEIGKPLTFTKKEKYSFAEWLQLTSQKPPEPQPKIKPDKTTKNKKNTPTTGEDKEKKKKFELIDKFIESNPKIVPKESTTKVAIKESLTFDKKELMTVTLAKVYLEQKKYKKAIQAYKILSLKYPEKSSFFADRIKAVEKIQQENK</sequence>
<evidence type="ECO:0000313" key="2">
    <source>
        <dbReference type="EMBL" id="RTE54367.1"/>
    </source>
</evidence>
<accession>A0A430K5Q2</accession>
<reference evidence="2 3" key="1">
    <citation type="submission" date="2018-11" db="EMBL/GenBank/DDBJ databases">
        <title>Arenibacter aquaticus sp.nov., a marine bacterium isolated from surface seawater in the South China Sea.</title>
        <authorList>
            <person name="Guo J."/>
            <person name="Sun J."/>
        </authorList>
    </citation>
    <scope>NUCLEOTIDE SEQUENCE [LARGE SCALE GENOMIC DNA]</scope>
    <source>
        <strain evidence="2 3">GUO666</strain>
    </source>
</reference>
<keyword evidence="3" id="KW-1185">Reference proteome</keyword>
<dbReference type="EMBL" id="RQPJ01000002">
    <property type="protein sequence ID" value="RTE54367.1"/>
    <property type="molecule type" value="Genomic_DNA"/>
</dbReference>
<evidence type="ECO:0000256" key="1">
    <source>
        <dbReference type="SAM" id="MobiDB-lite"/>
    </source>
</evidence>
<evidence type="ECO:0008006" key="4">
    <source>
        <dbReference type="Google" id="ProtNLM"/>
    </source>
</evidence>
<evidence type="ECO:0000313" key="3">
    <source>
        <dbReference type="Proteomes" id="UP000267585"/>
    </source>
</evidence>
<dbReference type="OrthoDB" id="594666at2"/>
<dbReference type="Proteomes" id="UP000267585">
    <property type="component" value="Unassembled WGS sequence"/>
</dbReference>
<name>A0A430K5Q2_9FLAO</name>
<protein>
    <recommendedName>
        <fullName evidence="4">Tetratricopeptide repeat protein</fullName>
    </recommendedName>
</protein>
<gene>
    <name evidence="2" type="ORF">EHW67_04160</name>
</gene>
<dbReference type="RefSeq" id="WP_126161100.1">
    <property type="nucleotide sequence ID" value="NZ_RQPJ01000002.1"/>
</dbReference>
<feature type="region of interest" description="Disordered" evidence="1">
    <location>
        <begin position="183"/>
        <end position="218"/>
    </location>
</feature>
<proteinExistence type="predicted"/>
<comment type="caution">
    <text evidence="2">The sequence shown here is derived from an EMBL/GenBank/DDBJ whole genome shotgun (WGS) entry which is preliminary data.</text>
</comment>